<dbReference type="InterPro" id="IPR005756">
    <property type="entry name" value="Ribosomal_uL24_euk/arc"/>
</dbReference>
<reference evidence="5" key="2">
    <citation type="submission" date="2025-09" db="UniProtKB">
        <authorList>
            <consortium name="Ensembl"/>
        </authorList>
    </citation>
    <scope>IDENTIFICATION</scope>
</reference>
<evidence type="ECO:0000256" key="4">
    <source>
        <dbReference type="SAM" id="MobiDB-lite"/>
    </source>
</evidence>
<dbReference type="STRING" id="409849.ENSPMGP00000021822"/>
<dbReference type="GO" id="GO:0015934">
    <property type="term" value="C:large ribosomal subunit"/>
    <property type="evidence" value="ECO:0007669"/>
    <property type="project" value="InterPro"/>
</dbReference>
<evidence type="ECO:0008006" key="7">
    <source>
        <dbReference type="Google" id="ProtNLM"/>
    </source>
</evidence>
<feature type="compositionally biased region" description="Polar residues" evidence="4">
    <location>
        <begin position="1"/>
        <end position="11"/>
    </location>
</feature>
<keyword evidence="2" id="KW-0689">Ribosomal protein</keyword>
<reference evidence="5" key="1">
    <citation type="submission" date="2025-08" db="UniProtKB">
        <authorList>
            <consortium name="Ensembl"/>
        </authorList>
    </citation>
    <scope>IDENTIFICATION</scope>
</reference>
<dbReference type="Gene3D" id="2.30.30.30">
    <property type="match status" value="1"/>
</dbReference>
<dbReference type="SUPFAM" id="SSF50104">
    <property type="entry name" value="Translation proteins SH3-like domain"/>
    <property type="match status" value="1"/>
</dbReference>
<name>A0A3B4AX78_9GOBI</name>
<accession>A0A3B4AX78</accession>
<evidence type="ECO:0000313" key="6">
    <source>
        <dbReference type="Proteomes" id="UP000261520"/>
    </source>
</evidence>
<keyword evidence="6" id="KW-1185">Reference proteome</keyword>
<dbReference type="InterPro" id="IPR008991">
    <property type="entry name" value="Translation_prot_SH3-like_sf"/>
</dbReference>
<organism evidence="5 6">
    <name type="scientific">Periophthalmus magnuspinnatus</name>
    <dbReference type="NCBI Taxonomy" id="409849"/>
    <lineage>
        <taxon>Eukaryota</taxon>
        <taxon>Metazoa</taxon>
        <taxon>Chordata</taxon>
        <taxon>Craniata</taxon>
        <taxon>Vertebrata</taxon>
        <taxon>Euteleostomi</taxon>
        <taxon>Actinopterygii</taxon>
        <taxon>Neopterygii</taxon>
        <taxon>Teleostei</taxon>
        <taxon>Neoteleostei</taxon>
        <taxon>Acanthomorphata</taxon>
        <taxon>Gobiaria</taxon>
        <taxon>Gobiiformes</taxon>
        <taxon>Gobioidei</taxon>
        <taxon>Gobiidae</taxon>
        <taxon>Oxudercinae</taxon>
        <taxon>Periophthalmus</taxon>
    </lineage>
</organism>
<evidence type="ECO:0000256" key="2">
    <source>
        <dbReference type="ARBA" id="ARBA00022980"/>
    </source>
</evidence>
<sequence>MFFSSFATGSLSPVRKRSSSLPTSHVRRKITSKELHQKNNVRSVNIRKDDEVQVVREIYEGQQFGRVVQRVQREKVSVTTVHVGIHPSNVKIPERKAKCQADGKESKYKEETIEKMQE</sequence>
<feature type="region of interest" description="Disordered" evidence="4">
    <location>
        <begin position="1"/>
        <end position="37"/>
    </location>
</feature>
<dbReference type="AlphaFoldDB" id="A0A3B4AX78"/>
<dbReference type="PANTHER" id="PTHR11143">
    <property type="entry name" value="60S RIBOSOMAL PROTEIN L26 FAMILY MEMBER"/>
    <property type="match status" value="1"/>
</dbReference>
<keyword evidence="3" id="KW-0687">Ribonucleoprotein</keyword>
<protein>
    <recommendedName>
        <fullName evidence="7">KOW domain-containing protein</fullName>
    </recommendedName>
</protein>
<evidence type="ECO:0000313" key="5">
    <source>
        <dbReference type="Ensembl" id="ENSPMGP00000021822.1"/>
    </source>
</evidence>
<evidence type="ECO:0000256" key="3">
    <source>
        <dbReference type="ARBA" id="ARBA00023274"/>
    </source>
</evidence>
<dbReference type="InterPro" id="IPR014722">
    <property type="entry name" value="Rib_uL2_dom2"/>
</dbReference>
<comment type="similarity">
    <text evidence="1">Belongs to the universal ribosomal protein uL24 family.</text>
</comment>
<dbReference type="GO" id="GO:0006412">
    <property type="term" value="P:translation"/>
    <property type="evidence" value="ECO:0007669"/>
    <property type="project" value="InterPro"/>
</dbReference>
<dbReference type="Pfam" id="PF16906">
    <property type="entry name" value="Ribosomal_L26"/>
    <property type="match status" value="1"/>
</dbReference>
<dbReference type="Proteomes" id="UP000261520">
    <property type="component" value="Unplaced"/>
</dbReference>
<evidence type="ECO:0000256" key="1">
    <source>
        <dbReference type="ARBA" id="ARBA00010618"/>
    </source>
</evidence>
<feature type="region of interest" description="Disordered" evidence="4">
    <location>
        <begin position="98"/>
        <end position="118"/>
    </location>
</feature>
<dbReference type="GO" id="GO:0003735">
    <property type="term" value="F:structural constituent of ribosome"/>
    <property type="evidence" value="ECO:0007669"/>
    <property type="project" value="InterPro"/>
</dbReference>
<dbReference type="Ensembl" id="ENSPMGT00000023246.1">
    <property type="protein sequence ID" value="ENSPMGP00000021822.1"/>
    <property type="gene ID" value="ENSPMGG00000017677.1"/>
</dbReference>
<proteinExistence type="inferred from homology"/>